<keyword evidence="2" id="KW-0472">Membrane</keyword>
<feature type="region of interest" description="Disordered" evidence="1">
    <location>
        <begin position="606"/>
        <end position="647"/>
    </location>
</feature>
<feature type="transmembrane region" description="Helical" evidence="2">
    <location>
        <begin position="16"/>
        <end position="34"/>
    </location>
</feature>
<proteinExistence type="predicted"/>
<evidence type="ECO:0000256" key="1">
    <source>
        <dbReference type="SAM" id="MobiDB-lite"/>
    </source>
</evidence>
<reference evidence="3 4" key="1">
    <citation type="submission" date="2024-02" db="EMBL/GenBank/DDBJ databases">
        <title>De novo assembly and annotation of 12 fungi associated with fruit tree decline syndrome in Ontario, Canada.</title>
        <authorList>
            <person name="Sulman M."/>
            <person name="Ellouze W."/>
            <person name="Ilyukhin E."/>
        </authorList>
    </citation>
    <scope>NUCLEOTIDE SEQUENCE [LARGE SCALE GENOMIC DNA]</scope>
    <source>
        <strain evidence="3 4">M11/M66-122</strain>
    </source>
</reference>
<dbReference type="AlphaFoldDB" id="A0AAN9YQN3"/>
<dbReference type="InterPro" id="IPR006966">
    <property type="entry name" value="Peroxin-3"/>
</dbReference>
<feature type="compositionally biased region" description="Low complexity" evidence="1">
    <location>
        <begin position="106"/>
        <end position="125"/>
    </location>
</feature>
<dbReference type="Pfam" id="PF04882">
    <property type="entry name" value="Peroxin-3"/>
    <property type="match status" value="1"/>
</dbReference>
<dbReference type="Proteomes" id="UP001320420">
    <property type="component" value="Unassembled WGS sequence"/>
</dbReference>
<feature type="compositionally biased region" description="Low complexity" evidence="1">
    <location>
        <begin position="408"/>
        <end position="427"/>
    </location>
</feature>
<keyword evidence="2" id="KW-1133">Transmembrane helix</keyword>
<keyword evidence="4" id="KW-1185">Reference proteome</keyword>
<keyword evidence="2" id="KW-0812">Transmembrane</keyword>
<evidence type="ECO:0000313" key="4">
    <source>
        <dbReference type="Proteomes" id="UP001320420"/>
    </source>
</evidence>
<feature type="region of interest" description="Disordered" evidence="1">
    <location>
        <begin position="388"/>
        <end position="427"/>
    </location>
</feature>
<feature type="region of interest" description="Disordered" evidence="1">
    <location>
        <begin position="101"/>
        <end position="200"/>
    </location>
</feature>
<sequence>MISATRRWFRRNRTPIAIGVGVVGAGYLATQYVLNKINDARERMSSDRIAKENLRRRFEQNQEDCTFTVLALLPTATANVLDAMNTENITLEIQQMKGSAKSAAQSRSNPATAANAAESSSTLAAVPAPAPSIADTAMTEEEGKSTASFQSEGGVHVSQMAVPSPSAAGGEGMTQDGGSQTPQTPQPPQTPPKPKKTKRQLWDELTISSITRVFTLIYTLALLTLLTRIQLNLLGRRSYLSSVVSLATGAAQSTINLENNDDDANDPEQAAAYYGSDFETNRKYLTFSWWLLNRGWVDVMERVEQAVRDVFGRLSPRDLLSFDTFSQLTLEVRKKVESGGPAMASSPSAAGGSGRASSSSPWLSFLLPPSTLEDFVLRESGVLGDSAAAATGTLPGDPSASGGGGSVSGSTTVVSSSSTAPQSPTPVSLRRLLDETSDLIESPTFGHVLTQLLDAGFSHLLNHKVLPDAFEAAASGAASGTGAAPSVSPSVSISITAPSSVISMSEANTGTGTQDKNVVMLPKILSVLTRQAHVVGSGGGVTNSNDYLNEMELVPDLEAFAAVVYSSNWENEIQRQERREGGHGYGMIEESFVSVAGEGSTVVGGGDESMVLVDYSASQPQQEQPSQPTEQAPSSFESAWEKATGRR</sequence>
<accession>A0AAN9YQN3</accession>
<name>A0AAN9YQN3_9PEZI</name>
<evidence type="ECO:0000313" key="3">
    <source>
        <dbReference type="EMBL" id="KAK7750977.1"/>
    </source>
</evidence>
<dbReference type="PANTHER" id="PTHR28080:SF1">
    <property type="entry name" value="PEROXISOMAL BIOGENESIS FACTOR 3"/>
    <property type="match status" value="1"/>
</dbReference>
<gene>
    <name evidence="3" type="primary">PEX3</name>
    <name evidence="3" type="ORF">SLS62_007110</name>
</gene>
<dbReference type="GO" id="GO:0005778">
    <property type="term" value="C:peroxisomal membrane"/>
    <property type="evidence" value="ECO:0007669"/>
    <property type="project" value="InterPro"/>
</dbReference>
<dbReference type="GO" id="GO:0030674">
    <property type="term" value="F:protein-macromolecule adaptor activity"/>
    <property type="evidence" value="ECO:0007669"/>
    <property type="project" value="TreeGrafter"/>
</dbReference>
<dbReference type="PANTHER" id="PTHR28080">
    <property type="entry name" value="PEROXISOMAL BIOGENESIS FACTOR 3"/>
    <property type="match status" value="1"/>
</dbReference>
<feature type="compositionally biased region" description="Low complexity" evidence="1">
    <location>
        <begin position="616"/>
        <end position="635"/>
    </location>
</feature>
<comment type="caution">
    <text evidence="3">The sequence shown here is derived from an EMBL/GenBank/DDBJ whole genome shotgun (WGS) entry which is preliminary data.</text>
</comment>
<dbReference type="EMBL" id="JAKJXP020000056">
    <property type="protein sequence ID" value="KAK7750977.1"/>
    <property type="molecule type" value="Genomic_DNA"/>
</dbReference>
<organism evidence="3 4">
    <name type="scientific">Diatrype stigma</name>
    <dbReference type="NCBI Taxonomy" id="117547"/>
    <lineage>
        <taxon>Eukaryota</taxon>
        <taxon>Fungi</taxon>
        <taxon>Dikarya</taxon>
        <taxon>Ascomycota</taxon>
        <taxon>Pezizomycotina</taxon>
        <taxon>Sordariomycetes</taxon>
        <taxon>Xylariomycetidae</taxon>
        <taxon>Xylariales</taxon>
        <taxon>Diatrypaceae</taxon>
        <taxon>Diatrype</taxon>
    </lineage>
</organism>
<feature type="transmembrane region" description="Helical" evidence="2">
    <location>
        <begin position="205"/>
        <end position="226"/>
    </location>
</feature>
<evidence type="ECO:0000256" key="2">
    <source>
        <dbReference type="SAM" id="Phobius"/>
    </source>
</evidence>
<protein>
    <submittedName>
        <fullName evidence="3">Peroxin</fullName>
    </submittedName>
</protein>
<dbReference type="GO" id="GO:0045046">
    <property type="term" value="P:protein import into peroxisome membrane"/>
    <property type="evidence" value="ECO:0007669"/>
    <property type="project" value="TreeGrafter"/>
</dbReference>